<name>A0A6P5ML16_ARADU</name>
<sequence>MGRENYDSSRMDWFQGTVSGVTVPGKDQPWSGSPWRVLQSTWDESEILKNVNPVSPWQVELLSETLLLPQLFPPTKRFRIADGYEVFTNEMGESSSPITRFSIPDSTMRLLNQTLLNNYDTSFSGSMQGAMHPPFSPSTYPLFPINPSLSIDNSFENNIGSKLNTMLPELNIDPHKPKNLSQHNKSSSTPVDGIPKSNSTKTGATSFQLFGCTIQTDQASHKIIDDDSNVGGEDNKQ</sequence>
<organism evidence="3 4">
    <name type="scientific">Arachis duranensis</name>
    <name type="common">Wild peanut</name>
    <dbReference type="NCBI Taxonomy" id="130453"/>
    <lineage>
        <taxon>Eukaryota</taxon>
        <taxon>Viridiplantae</taxon>
        <taxon>Streptophyta</taxon>
        <taxon>Embryophyta</taxon>
        <taxon>Tracheophyta</taxon>
        <taxon>Spermatophyta</taxon>
        <taxon>Magnoliopsida</taxon>
        <taxon>eudicotyledons</taxon>
        <taxon>Gunneridae</taxon>
        <taxon>Pentapetalae</taxon>
        <taxon>rosids</taxon>
        <taxon>fabids</taxon>
        <taxon>Fabales</taxon>
        <taxon>Fabaceae</taxon>
        <taxon>Papilionoideae</taxon>
        <taxon>50 kb inversion clade</taxon>
        <taxon>dalbergioids sensu lato</taxon>
        <taxon>Dalbergieae</taxon>
        <taxon>Pterocarpus clade</taxon>
        <taxon>Arachis</taxon>
    </lineage>
</organism>
<dbReference type="GO" id="GO:0003677">
    <property type="term" value="F:DNA binding"/>
    <property type="evidence" value="ECO:0007669"/>
    <property type="project" value="InterPro"/>
</dbReference>
<dbReference type="Gene3D" id="2.30.30.1040">
    <property type="match status" value="1"/>
</dbReference>
<dbReference type="InterPro" id="IPR044835">
    <property type="entry name" value="ARF_plant"/>
</dbReference>
<dbReference type="Proteomes" id="UP000515211">
    <property type="component" value="Chromosome 8"/>
</dbReference>
<evidence type="ECO:0000259" key="2">
    <source>
        <dbReference type="Pfam" id="PF06507"/>
    </source>
</evidence>
<protein>
    <submittedName>
        <fullName evidence="4">Auxin response factor 17-like</fullName>
    </submittedName>
</protein>
<evidence type="ECO:0000256" key="1">
    <source>
        <dbReference type="SAM" id="MobiDB-lite"/>
    </source>
</evidence>
<feature type="compositionally biased region" description="Polar residues" evidence="1">
    <location>
        <begin position="179"/>
        <end position="200"/>
    </location>
</feature>
<feature type="region of interest" description="Disordered" evidence="1">
    <location>
        <begin position="168"/>
        <end position="200"/>
    </location>
</feature>
<dbReference type="GO" id="GO:0005634">
    <property type="term" value="C:nucleus"/>
    <property type="evidence" value="ECO:0007669"/>
    <property type="project" value="InterPro"/>
</dbReference>
<dbReference type="RefSeq" id="XP_020985734.1">
    <property type="nucleotide sequence ID" value="XM_021130075.1"/>
</dbReference>
<dbReference type="PANTHER" id="PTHR31384:SF94">
    <property type="entry name" value="AUXIN RESPONSE FACTOR 17"/>
    <property type="match status" value="1"/>
</dbReference>
<dbReference type="Pfam" id="PF06507">
    <property type="entry name" value="ARF_AD"/>
    <property type="match status" value="1"/>
</dbReference>
<dbReference type="GO" id="GO:0006355">
    <property type="term" value="P:regulation of DNA-templated transcription"/>
    <property type="evidence" value="ECO:0007669"/>
    <property type="project" value="InterPro"/>
</dbReference>
<evidence type="ECO:0000313" key="3">
    <source>
        <dbReference type="Proteomes" id="UP000515211"/>
    </source>
</evidence>
<dbReference type="GO" id="GO:0009725">
    <property type="term" value="P:response to hormone"/>
    <property type="evidence" value="ECO:0007669"/>
    <property type="project" value="InterPro"/>
</dbReference>
<keyword evidence="3" id="KW-1185">Reference proteome</keyword>
<dbReference type="InterPro" id="IPR010525">
    <property type="entry name" value="ARF_dom"/>
</dbReference>
<reference evidence="4" key="2">
    <citation type="submission" date="2025-08" db="UniProtKB">
        <authorList>
            <consortium name="RefSeq"/>
        </authorList>
    </citation>
    <scope>IDENTIFICATION</scope>
    <source>
        <tissue evidence="4">Whole plant</tissue>
    </source>
</reference>
<dbReference type="KEGG" id="adu:110274784"/>
<reference evidence="3" key="1">
    <citation type="journal article" date="2016" name="Nat. Genet.">
        <title>The genome sequences of Arachis duranensis and Arachis ipaensis, the diploid ancestors of cultivated peanut.</title>
        <authorList>
            <person name="Bertioli D.J."/>
            <person name="Cannon S.B."/>
            <person name="Froenicke L."/>
            <person name="Huang G."/>
            <person name="Farmer A.D."/>
            <person name="Cannon E.K."/>
            <person name="Liu X."/>
            <person name="Gao D."/>
            <person name="Clevenger J."/>
            <person name="Dash S."/>
            <person name="Ren L."/>
            <person name="Moretzsohn M.C."/>
            <person name="Shirasawa K."/>
            <person name="Huang W."/>
            <person name="Vidigal B."/>
            <person name="Abernathy B."/>
            <person name="Chu Y."/>
            <person name="Niederhuth C.E."/>
            <person name="Umale P."/>
            <person name="Araujo A.C."/>
            <person name="Kozik A."/>
            <person name="Kim K.D."/>
            <person name="Burow M.D."/>
            <person name="Varshney R.K."/>
            <person name="Wang X."/>
            <person name="Zhang X."/>
            <person name="Barkley N."/>
            <person name="Guimaraes P.M."/>
            <person name="Isobe S."/>
            <person name="Guo B."/>
            <person name="Liao B."/>
            <person name="Stalker H.T."/>
            <person name="Schmitz R.J."/>
            <person name="Scheffler B.E."/>
            <person name="Leal-Bertioli S.C."/>
            <person name="Xun X."/>
            <person name="Jackson S.A."/>
            <person name="Michelmore R."/>
            <person name="Ozias-Akins P."/>
        </authorList>
    </citation>
    <scope>NUCLEOTIDE SEQUENCE [LARGE SCALE GENOMIC DNA]</scope>
    <source>
        <strain evidence="3">cv. V14167</strain>
    </source>
</reference>
<dbReference type="GeneID" id="110274784"/>
<dbReference type="AlphaFoldDB" id="A0A6P5ML16"/>
<dbReference type="PANTHER" id="PTHR31384">
    <property type="entry name" value="AUXIN RESPONSE FACTOR 4-RELATED"/>
    <property type="match status" value="1"/>
</dbReference>
<proteinExistence type="predicted"/>
<accession>A0A6P5ML16</accession>
<gene>
    <name evidence="4" type="primary">LOC110274784</name>
</gene>
<feature type="domain" description="Auxin response factor" evidence="2">
    <location>
        <begin position="1"/>
        <end position="62"/>
    </location>
</feature>
<evidence type="ECO:0000313" key="4">
    <source>
        <dbReference type="RefSeq" id="XP_020985734.1"/>
    </source>
</evidence>